<dbReference type="AlphaFoldDB" id="A0A069JHE0"/>
<evidence type="ECO:0000313" key="6">
    <source>
        <dbReference type="Proteomes" id="UP000230886"/>
    </source>
</evidence>
<organism evidence="5 6">
    <name type="scientific">Rhodococcus qingshengii</name>
    <dbReference type="NCBI Taxonomy" id="334542"/>
    <lineage>
        <taxon>Bacteria</taxon>
        <taxon>Bacillati</taxon>
        <taxon>Actinomycetota</taxon>
        <taxon>Actinomycetes</taxon>
        <taxon>Mycobacteriales</taxon>
        <taxon>Nocardiaceae</taxon>
        <taxon>Rhodococcus</taxon>
        <taxon>Rhodococcus erythropolis group</taxon>
    </lineage>
</organism>
<dbReference type="EMBL" id="JARDXE010000008">
    <property type="protein sequence ID" value="MDE8646023.1"/>
    <property type="molecule type" value="Genomic_DNA"/>
</dbReference>
<dbReference type="InterPro" id="IPR005116">
    <property type="entry name" value="Transp-assoc_OB_typ1"/>
</dbReference>
<reference evidence="4" key="2">
    <citation type="submission" date="2023-02" db="EMBL/GenBank/DDBJ databases">
        <title>A novel hydrolase synthesized by Rhodococcus erythropolis HQ is responsible for the detoxification of Zearalenone.</title>
        <authorList>
            <person name="Hu J."/>
            <person name="Xu J."/>
        </authorList>
    </citation>
    <scope>NUCLEOTIDE SEQUENCE</scope>
    <source>
        <strain evidence="4">HQ</strain>
    </source>
</reference>
<dbReference type="NCBIfam" id="TIGR00638">
    <property type="entry name" value="Mop"/>
    <property type="match status" value="1"/>
</dbReference>
<gene>
    <name evidence="5" type="ORF">CHR55_10295</name>
    <name evidence="4" type="ORF">PXH69_13760</name>
</gene>
<evidence type="ECO:0000256" key="1">
    <source>
        <dbReference type="ARBA" id="ARBA00022505"/>
    </source>
</evidence>
<evidence type="ECO:0000313" key="4">
    <source>
        <dbReference type="EMBL" id="MDE8646023.1"/>
    </source>
</evidence>
<evidence type="ECO:0000256" key="2">
    <source>
        <dbReference type="PROSITE-ProRule" id="PRU01213"/>
    </source>
</evidence>
<dbReference type="Proteomes" id="UP000230886">
    <property type="component" value="Unassembled WGS sequence"/>
</dbReference>
<dbReference type="RefSeq" id="WP_003942061.1">
    <property type="nucleotide sequence ID" value="NZ_AP023172.1"/>
</dbReference>
<dbReference type="PROSITE" id="PS51866">
    <property type="entry name" value="MOP"/>
    <property type="match status" value="1"/>
</dbReference>
<name>A0A069JHE0_RHOSG</name>
<accession>A0A1C4FKL4</accession>
<accession>A0A069JHE0</accession>
<dbReference type="Pfam" id="PF03459">
    <property type="entry name" value="TOBE"/>
    <property type="match status" value="1"/>
</dbReference>
<protein>
    <submittedName>
        <fullName evidence="5">Molybdenum-binding protein</fullName>
    </submittedName>
    <submittedName>
        <fullName evidence="4">TOBE domain-containing protein</fullName>
    </submittedName>
</protein>
<proteinExistence type="predicted"/>
<comment type="caution">
    <text evidence="5">The sequence shown here is derived from an EMBL/GenBank/DDBJ whole genome shotgun (WGS) entry which is preliminary data.</text>
</comment>
<sequence length="70" mass="7376">MRLSTRNQLTGTITEVNLGTVMATVKVKLDGGNQIVTSSITRDAALDLDLEPGQAATVFVKSTEVTIGVE</sequence>
<dbReference type="GeneID" id="57488067"/>
<dbReference type="SUPFAM" id="SSF50331">
    <property type="entry name" value="MOP-like"/>
    <property type="match status" value="1"/>
</dbReference>
<evidence type="ECO:0000259" key="3">
    <source>
        <dbReference type="PROSITE" id="PS51866"/>
    </source>
</evidence>
<dbReference type="InterPro" id="IPR008995">
    <property type="entry name" value="Mo/tungstate-bd_C_term_dom"/>
</dbReference>
<dbReference type="GO" id="GO:0015689">
    <property type="term" value="P:molybdate ion transport"/>
    <property type="evidence" value="ECO:0007669"/>
    <property type="project" value="InterPro"/>
</dbReference>
<reference evidence="5 6" key="1">
    <citation type="submission" date="2017-07" db="EMBL/GenBank/DDBJ databases">
        <title>Draft sequence of Rhodococcus enclensis 23b-28.</title>
        <authorList>
            <person name="Besaury L."/>
            <person name="Sancelme M."/>
            <person name="Amato P."/>
            <person name="Lallement A."/>
            <person name="Delort A.-M."/>
        </authorList>
    </citation>
    <scope>NUCLEOTIDE SEQUENCE [LARGE SCALE GENOMIC DNA]</scope>
    <source>
        <strain evidence="5 6">23b-28</strain>
    </source>
</reference>
<dbReference type="EMBL" id="NOVD01000005">
    <property type="protein sequence ID" value="PCK27169.1"/>
    <property type="molecule type" value="Genomic_DNA"/>
</dbReference>
<feature type="domain" description="Mop" evidence="3">
    <location>
        <begin position="2"/>
        <end position="69"/>
    </location>
</feature>
<dbReference type="InterPro" id="IPR004606">
    <property type="entry name" value="Mop_domain"/>
</dbReference>
<evidence type="ECO:0000313" key="5">
    <source>
        <dbReference type="EMBL" id="PCK27169.1"/>
    </source>
</evidence>
<dbReference type="Gene3D" id="2.40.50.100">
    <property type="match status" value="1"/>
</dbReference>
<dbReference type="Proteomes" id="UP001217325">
    <property type="component" value="Unassembled WGS sequence"/>
</dbReference>
<keyword evidence="1 2" id="KW-0500">Molybdenum</keyword>